<sequence>MSKINQIEQELSQIDASKFHKLINTYLSKKFSFMVHSNGTKIGEDKPISGTPDSFVALEDGDYVFVECTTQKSDILSKFLKDLEKCFNEEKTNISISKIKKIILACNCDIKPNELEILQKYCNSKDKLFFIGISSLANDLYANYSKIAYDFLGVNVDTVQILDERDFVSEYESGGYATPLNTVLCCRDKEVADIELALKDSQITFITGKAGVGKTRLAIEVAPKFAKENGYKFKAIFNRGVNIYDDLMAYFKVEDEKFLIFIDDVNRIHQALEYLLDFFNKKITNSQIKIVATVRDYAKDIIEKVPSNISCSVIEIQSMDNISVSEIISKNFKNIDPIHNEKILEISQNNPRMAFMACKIAQNGSFDAVNNAYDLYKEYFKSADNDIKIFGDIEIKKIVAIVAFFRVIDRQNDKQVEVIKQAFGVDIVSIWDKIEKLHRYEIFDMYENSVVKISDQILATYLFYKTVFVDKSLKISSFIVNFFLNHSGKIRDVLNQIMPVFDINLILKELKGPVDRLWIEYSDKSLLSGHDNNPIIEFIEIFWYLKESEILEKLHEEIQDLEQEHIDVNSIDIFKNGDNKSNLVLKILSLLSRSNDESNLKITIELIVMYLNKKPNKIHEVIYTLVKDFGYELNSYRYGYKKEKIVMDGLWELSKNSDTLLLKRLFIRIASEMLGTDFQDARYYGRTFNLYNYTLVPTQALINFRKTIFERLDEIFKNNCFLADLEKFINTYYRKPNISNSIEIIEQDKKYIVDLVVKYFNPKIYKHCKIVRKFLSFLDENKISYDKNAQILFKNSYFDIDDLLCASPYKFKGNDIEQNKAYIKNELEKISNNNKTKDRWLELLNICVEIYNVIDDSDTYSFKNNFSILLEILSSNDLQLFIEVLGEYFKLGDPFLLYLDRRVLIKILGKNGAFEFIEKQNFKAKDFWRFWIFAAIDENDITQTDVKNLLDFYKSADIANIPQYFDYLQKYENIKKDIALKILKVLCNRAISNNKFLITIEMFFCQFAGMLDEYIKTDKKLTETAYFMRLKDNINFDHDANILNKFLNYDSDFIHRYIINILNALGNGVYSVDMHTDFSILFNRKDHEEIFLKIIETIHKIPDKKFVFEKGEFLKSFFMGFHSPLLDTQKTINIIKKFIDKYFMDKERMIFISRLICEFNSDKSENANIDTRAHLYAYMVSKNSDYELFKSLKFEKNSRTAYGSWVSVIQRDIEFYEKLMSVMNTANLLKHRTFIKDIIDDLKRRIDREKKFDFMEDERFIDINWQ</sequence>
<dbReference type="Proteomes" id="UP000195967">
    <property type="component" value="Unassembled WGS sequence"/>
</dbReference>
<dbReference type="EMBL" id="NDYO01000007">
    <property type="protein sequence ID" value="OUT11222.1"/>
    <property type="molecule type" value="Genomic_DNA"/>
</dbReference>
<name>A0A1Y5N030_9BACT</name>
<keyword evidence="1" id="KW-0175">Coiled coil</keyword>
<protein>
    <submittedName>
        <fullName evidence="2">Uncharacterized protein</fullName>
    </submittedName>
</protein>
<reference evidence="2 3" key="1">
    <citation type="submission" date="2017-04" db="EMBL/GenBank/DDBJ databases">
        <title>Complete genome of Campylobacter concisus ATCC 33237T and draft genomes for an additional eight well characterized C. concisus strains.</title>
        <authorList>
            <person name="Cornelius A.J."/>
            <person name="Miller W.G."/>
            <person name="Lastovica A.J."/>
            <person name="On S.L."/>
            <person name="French N.P."/>
            <person name="Vandenberg O."/>
            <person name="Biggs P.J."/>
        </authorList>
    </citation>
    <scope>NUCLEOTIDE SEQUENCE [LARGE SCALE GENOMIC DNA]</scope>
    <source>
        <strain evidence="2 3">Lasto28.99</strain>
    </source>
</reference>
<dbReference type="Gene3D" id="3.40.50.300">
    <property type="entry name" value="P-loop containing nucleotide triphosphate hydrolases"/>
    <property type="match status" value="1"/>
</dbReference>
<dbReference type="SUPFAM" id="SSF52540">
    <property type="entry name" value="P-loop containing nucleoside triphosphate hydrolases"/>
    <property type="match status" value="1"/>
</dbReference>
<comment type="caution">
    <text evidence="2">The sequence shown here is derived from an EMBL/GenBank/DDBJ whole genome shotgun (WGS) entry which is preliminary data.</text>
</comment>
<dbReference type="InterPro" id="IPR027417">
    <property type="entry name" value="P-loop_NTPase"/>
</dbReference>
<evidence type="ECO:0000313" key="2">
    <source>
        <dbReference type="EMBL" id="OUT11222.1"/>
    </source>
</evidence>
<evidence type="ECO:0000256" key="1">
    <source>
        <dbReference type="SAM" id="Coils"/>
    </source>
</evidence>
<proteinExistence type="predicted"/>
<accession>A0A1Y5N030</accession>
<organism evidence="2 3">
    <name type="scientific">Campylobacter concisus</name>
    <dbReference type="NCBI Taxonomy" id="199"/>
    <lineage>
        <taxon>Bacteria</taxon>
        <taxon>Pseudomonadati</taxon>
        <taxon>Campylobacterota</taxon>
        <taxon>Epsilonproteobacteria</taxon>
        <taxon>Campylobacterales</taxon>
        <taxon>Campylobacteraceae</taxon>
        <taxon>Campylobacter</taxon>
    </lineage>
</organism>
<dbReference type="AlphaFoldDB" id="A0A1Y5N030"/>
<feature type="coiled-coil region" evidence="1">
    <location>
        <begin position="544"/>
        <end position="571"/>
    </location>
</feature>
<gene>
    <name evidence="2" type="ORF">B9N62_06340</name>
</gene>
<dbReference type="RefSeq" id="WP_087584835.1">
    <property type="nucleotide sequence ID" value="NZ_CABMKR010000007.1"/>
</dbReference>
<evidence type="ECO:0000313" key="3">
    <source>
        <dbReference type="Proteomes" id="UP000195967"/>
    </source>
</evidence>